<protein>
    <submittedName>
        <fullName evidence="3">Uncharacterized protein</fullName>
    </submittedName>
</protein>
<gene>
    <name evidence="3" type="ORF">GNZ18_23550</name>
</gene>
<feature type="compositionally biased region" description="Low complexity" evidence="1">
    <location>
        <begin position="18"/>
        <end position="47"/>
    </location>
</feature>
<name>A0A7K1L560_9ACTN</name>
<comment type="caution">
    <text evidence="3">The sequence shown here is derived from an EMBL/GenBank/DDBJ whole genome shotgun (WGS) entry which is preliminary data.</text>
</comment>
<keyword evidence="2" id="KW-1133">Transmembrane helix</keyword>
<dbReference type="EMBL" id="WOFH01000008">
    <property type="protein sequence ID" value="MUN39550.1"/>
    <property type="molecule type" value="Genomic_DNA"/>
</dbReference>
<organism evidence="3 4">
    <name type="scientific">Actinomadura litoris</name>
    <dbReference type="NCBI Taxonomy" id="2678616"/>
    <lineage>
        <taxon>Bacteria</taxon>
        <taxon>Bacillati</taxon>
        <taxon>Actinomycetota</taxon>
        <taxon>Actinomycetes</taxon>
        <taxon>Streptosporangiales</taxon>
        <taxon>Thermomonosporaceae</taxon>
        <taxon>Actinomadura</taxon>
    </lineage>
</organism>
<accession>A0A7K1L560</accession>
<dbReference type="RefSeq" id="WP_156218696.1">
    <property type="nucleotide sequence ID" value="NZ_WOFH01000008.1"/>
</dbReference>
<keyword evidence="4" id="KW-1185">Reference proteome</keyword>
<keyword evidence="2" id="KW-0812">Transmembrane</keyword>
<feature type="transmembrane region" description="Helical" evidence="2">
    <location>
        <begin position="81"/>
        <end position="102"/>
    </location>
</feature>
<feature type="region of interest" description="Disordered" evidence="1">
    <location>
        <begin position="1"/>
        <end position="47"/>
    </location>
</feature>
<sequence>MKPPEVPDATPKTAVANAGRKAATGTTKAARTGTDASEAAGQGVSKGASGAAKGVAQVGGEVAALPGRAVGLAKLLTLRRFLRAAPVVAAVGAAIVAGRRIARKR</sequence>
<proteinExistence type="predicted"/>
<dbReference type="AlphaFoldDB" id="A0A7K1L560"/>
<keyword evidence="2" id="KW-0472">Membrane</keyword>
<evidence type="ECO:0000313" key="4">
    <source>
        <dbReference type="Proteomes" id="UP000432015"/>
    </source>
</evidence>
<dbReference type="Proteomes" id="UP000432015">
    <property type="component" value="Unassembled WGS sequence"/>
</dbReference>
<evidence type="ECO:0000256" key="1">
    <source>
        <dbReference type="SAM" id="MobiDB-lite"/>
    </source>
</evidence>
<evidence type="ECO:0000313" key="3">
    <source>
        <dbReference type="EMBL" id="MUN39550.1"/>
    </source>
</evidence>
<evidence type="ECO:0000256" key="2">
    <source>
        <dbReference type="SAM" id="Phobius"/>
    </source>
</evidence>
<reference evidence="3 4" key="1">
    <citation type="submission" date="2019-11" db="EMBL/GenBank/DDBJ databases">
        <authorList>
            <person name="Cao P."/>
        </authorList>
    </citation>
    <scope>NUCLEOTIDE SEQUENCE [LARGE SCALE GENOMIC DNA]</scope>
    <source>
        <strain evidence="3 4">NEAU-AAG5</strain>
    </source>
</reference>